<dbReference type="Proteomes" id="UP000000442">
    <property type="component" value="Chromosome"/>
</dbReference>
<sequence>MFRPCRLYETLTEALQTEAFHHSLWPGQISCSGHAGYMKHSPKHCKQRRFIIRCGQGRYHVPAMPVI</sequence>
<keyword evidence="2" id="KW-1185">Reference proteome</keyword>
<accession>C0QLH8</accession>
<proteinExistence type="predicted"/>
<gene>
    <name evidence="1" type="ordered locus">HRM2_32010</name>
</gene>
<dbReference type="HOGENOM" id="CLU_2805390_0_0_7"/>
<dbReference type="STRING" id="177437.HRM2_32010"/>
<protein>
    <submittedName>
        <fullName evidence="1">Uncharacterized protein</fullName>
    </submittedName>
</protein>
<dbReference type="AlphaFoldDB" id="C0QLH8"/>
<evidence type="ECO:0000313" key="1">
    <source>
        <dbReference type="EMBL" id="ACN16282.1"/>
    </source>
</evidence>
<organism evidence="1 2">
    <name type="scientific">Desulforapulum autotrophicum (strain ATCC 43914 / DSM 3382 / VKM B-1955 / HRM2)</name>
    <name type="common">Desulfobacterium autotrophicum</name>
    <dbReference type="NCBI Taxonomy" id="177437"/>
    <lineage>
        <taxon>Bacteria</taxon>
        <taxon>Pseudomonadati</taxon>
        <taxon>Thermodesulfobacteriota</taxon>
        <taxon>Desulfobacteria</taxon>
        <taxon>Desulfobacterales</taxon>
        <taxon>Desulfobacteraceae</taxon>
        <taxon>Desulforapulum</taxon>
    </lineage>
</organism>
<name>C0QLH8_DESAH</name>
<dbReference type="EMBL" id="CP001087">
    <property type="protein sequence ID" value="ACN16282.1"/>
    <property type="molecule type" value="Genomic_DNA"/>
</dbReference>
<dbReference type="KEGG" id="dat:HRM2_32010"/>
<evidence type="ECO:0000313" key="2">
    <source>
        <dbReference type="Proteomes" id="UP000000442"/>
    </source>
</evidence>
<reference evidence="1 2" key="1">
    <citation type="journal article" date="2009" name="Environ. Microbiol.">
        <title>Genome sequence of Desulfobacterium autotrophicum HRM2, a marine sulfate reducer oxidizing organic carbon completely to carbon dioxide.</title>
        <authorList>
            <person name="Strittmatter A.W."/>
            <person name="Liesegang H."/>
            <person name="Rabus R."/>
            <person name="Decker I."/>
            <person name="Amann J."/>
            <person name="Andres S."/>
            <person name="Henne A."/>
            <person name="Fricke W.F."/>
            <person name="Martinez-Arias R."/>
            <person name="Bartels D."/>
            <person name="Goesmann A."/>
            <person name="Krause L."/>
            <person name="Puehler A."/>
            <person name="Klenk H.P."/>
            <person name="Richter M."/>
            <person name="Schuler M."/>
            <person name="Gloeckner F.O."/>
            <person name="Meyerdierks A."/>
            <person name="Gottschalk G."/>
            <person name="Amann R."/>
        </authorList>
    </citation>
    <scope>NUCLEOTIDE SEQUENCE [LARGE SCALE GENOMIC DNA]</scope>
    <source>
        <strain evidence="2">ATCC 43914 / DSM 3382 / HRM2</strain>
    </source>
</reference>